<reference evidence="3 4" key="1">
    <citation type="journal article" date="2021" name="DNA Res.">
        <title>Genome analysis of Candida subhashii reveals its hybrid nature and dual mitochondrial genome conformations.</title>
        <authorList>
            <person name="Mixao V."/>
            <person name="Hegedusova E."/>
            <person name="Saus E."/>
            <person name="Pryszcz L.P."/>
            <person name="Cillingova A."/>
            <person name="Nosek J."/>
            <person name="Gabaldon T."/>
        </authorList>
    </citation>
    <scope>NUCLEOTIDE SEQUENCE [LARGE SCALE GENOMIC DNA]</scope>
    <source>
        <strain evidence="3 4">CBS 10753</strain>
    </source>
</reference>
<dbReference type="PANTHER" id="PTHR43092">
    <property type="entry name" value="L-CYSTEINE DESULFHYDRASE"/>
    <property type="match status" value="1"/>
</dbReference>
<organism evidence="3 4">
    <name type="scientific">[Candida] subhashii</name>
    <dbReference type="NCBI Taxonomy" id="561895"/>
    <lineage>
        <taxon>Eukaryota</taxon>
        <taxon>Fungi</taxon>
        <taxon>Dikarya</taxon>
        <taxon>Ascomycota</taxon>
        <taxon>Saccharomycotina</taxon>
        <taxon>Pichiomycetes</taxon>
        <taxon>Debaryomycetaceae</taxon>
        <taxon>Spathaspora</taxon>
    </lineage>
</organism>
<evidence type="ECO:0000259" key="2">
    <source>
        <dbReference type="Pfam" id="PF00266"/>
    </source>
</evidence>
<dbReference type="AlphaFoldDB" id="A0A8J5URG0"/>
<keyword evidence="4" id="KW-1185">Reference proteome</keyword>
<gene>
    <name evidence="3" type="ORF">J8A68_001832</name>
</gene>
<accession>A0A8J5URG0</accession>
<protein>
    <recommendedName>
        <fullName evidence="2">Aminotransferase class V domain-containing protein</fullName>
    </recommendedName>
</protein>
<evidence type="ECO:0000313" key="4">
    <source>
        <dbReference type="Proteomes" id="UP000694255"/>
    </source>
</evidence>
<dbReference type="Pfam" id="PF00266">
    <property type="entry name" value="Aminotran_5"/>
    <property type="match status" value="1"/>
</dbReference>
<dbReference type="EMBL" id="JAGSYN010000069">
    <property type="protein sequence ID" value="KAG7664607.1"/>
    <property type="molecule type" value="Genomic_DNA"/>
</dbReference>
<evidence type="ECO:0000256" key="1">
    <source>
        <dbReference type="ARBA" id="ARBA00022898"/>
    </source>
</evidence>
<proteinExistence type="predicted"/>
<dbReference type="RefSeq" id="XP_049264839.1">
    <property type="nucleotide sequence ID" value="XM_049405518.1"/>
</dbReference>
<dbReference type="PANTHER" id="PTHR43092:SF2">
    <property type="entry name" value="HERCYNYLCYSTEINE SULFOXIDE LYASE"/>
    <property type="match status" value="1"/>
</dbReference>
<keyword evidence="1" id="KW-0663">Pyridoxal phosphate</keyword>
<comment type="caution">
    <text evidence="3">The sequence shown here is derived from an EMBL/GenBank/DDBJ whole genome shotgun (WGS) entry which is preliminary data.</text>
</comment>
<name>A0A8J5URG0_9ASCO</name>
<feature type="domain" description="Aminotransferase class V" evidence="2">
    <location>
        <begin position="76"/>
        <end position="256"/>
    </location>
</feature>
<dbReference type="GeneID" id="73468633"/>
<evidence type="ECO:0000313" key="3">
    <source>
        <dbReference type="EMBL" id="KAG7664607.1"/>
    </source>
</evidence>
<dbReference type="OrthoDB" id="5978656at2759"/>
<dbReference type="InterPro" id="IPR000192">
    <property type="entry name" value="Aminotrans_V_dom"/>
</dbReference>
<dbReference type="Proteomes" id="UP000694255">
    <property type="component" value="Unassembled WGS sequence"/>
</dbReference>
<sequence length="355" mass="40375">MKYLSIMGGPPITFGKEFREKYFTLLDSISIPVNHGSLGMVPTPVYEKYIQAIADQFGIQYAEIPLNCPMTDSEILEKFEEIFKKQSPKICMFDTISTMPGVILPFKQLIELCKKYNVLSLVDGAHGVGCITQDLSEMDPDFYVSTLHKWYFVPFGCAVMYVAPKHHNYIHTFPISHSYISEETVLSKEDQLNQLVDSFFFIGTKSFGPIAVIPDAIKFRETECGGERAIFDYCHSLAKRVAERISSKWGTSYLKQADGPTLINTLVNIEVPTQYIGLDVSALKKNWSKFLKVVHTKMVDEYNAYTPSINNGKLYARYSCQIYNEISDYEIASECLIKVLKEFVELEPELKIVKS</sequence>